<reference evidence="5 6" key="1">
    <citation type="submission" date="2020-08" db="EMBL/GenBank/DDBJ databases">
        <title>Plant Genome Project.</title>
        <authorList>
            <person name="Zhang R.-G."/>
        </authorList>
    </citation>
    <scope>NUCLEOTIDE SEQUENCE [LARGE SCALE GENOMIC DNA]</scope>
    <source>
        <tissue evidence="5">Rhizome</tissue>
    </source>
</reference>
<gene>
    <name evidence="5" type="ORF">ZIOFF_030151</name>
</gene>
<dbReference type="GO" id="GO:0008296">
    <property type="term" value="F:3'-5'-DNA exonuclease activity"/>
    <property type="evidence" value="ECO:0007669"/>
    <property type="project" value="TreeGrafter"/>
</dbReference>
<dbReference type="InterPro" id="IPR018228">
    <property type="entry name" value="DNase_TatD-rel_CS"/>
</dbReference>
<keyword evidence="3" id="KW-0479">Metal-binding</keyword>
<dbReference type="InterPro" id="IPR032466">
    <property type="entry name" value="Metal_Hydrolase"/>
</dbReference>
<keyword evidence="2" id="KW-0540">Nuclease</keyword>
<evidence type="ECO:0000256" key="1">
    <source>
        <dbReference type="ARBA" id="ARBA00009275"/>
    </source>
</evidence>
<evidence type="ECO:0000256" key="3">
    <source>
        <dbReference type="ARBA" id="ARBA00022723"/>
    </source>
</evidence>
<dbReference type="PROSITE" id="PS01090">
    <property type="entry name" value="TATD_2"/>
    <property type="match status" value="1"/>
</dbReference>
<dbReference type="InterPro" id="IPR050891">
    <property type="entry name" value="TatD-type_Hydrolase"/>
</dbReference>
<keyword evidence="4" id="KW-0378">Hydrolase</keyword>
<keyword evidence="6" id="KW-1185">Reference proteome</keyword>
<dbReference type="PANTHER" id="PTHR10060">
    <property type="entry name" value="TATD FAMILY DEOXYRIBONUCLEASE"/>
    <property type="match status" value="1"/>
</dbReference>
<evidence type="ECO:0008006" key="7">
    <source>
        <dbReference type="Google" id="ProtNLM"/>
    </source>
</evidence>
<proteinExistence type="inferred from homology"/>
<dbReference type="Gene3D" id="3.20.20.140">
    <property type="entry name" value="Metal-dependent hydrolases"/>
    <property type="match status" value="1"/>
</dbReference>
<sequence>MSSSVRMIGKSTSQTLLSVPEDRSIFFTQFLLTSPLSCRRNRSRRKADIAVNFTDSMFKGIYNGRQCHAADIPTVLARAWSAGVDRIIVMLLLASQGDHCMNQRRPSLSQKLMIGYRSCYEGRLYCTVGVHPTRCKEFEDSGDPDQYFQALVSLAREGIEKGKWLLSHILGSAFVAVLDTATASPVVAIGECGLDYDRLHFCPAEVQKKYFERQFELAEAVKLPMFLHMRAAAEDFCDILKRNKERFIAGVAHSFTGSAEECDKLLAFENLFIGINGCSLKTHENLDALCGIPVERMMIETDSPYCEIRSTHAGMQFVKSNWPSKKKEKYDPDSAVKGRNEPCFVRIDESSLPRQVLEVVAGAKGIGEINRLSKVLYHNTCRVFFPNDLDTAADALLEGDHGINE</sequence>
<dbReference type="PANTHER" id="PTHR10060:SF15">
    <property type="entry name" value="DEOXYRIBONUCLEASE TATDN1"/>
    <property type="match status" value="1"/>
</dbReference>
<dbReference type="GO" id="GO:0005829">
    <property type="term" value="C:cytosol"/>
    <property type="evidence" value="ECO:0007669"/>
    <property type="project" value="TreeGrafter"/>
</dbReference>
<dbReference type="InterPro" id="IPR001130">
    <property type="entry name" value="TatD-like"/>
</dbReference>
<protein>
    <recommendedName>
        <fullName evidence="7">TatD related DNase</fullName>
    </recommendedName>
</protein>
<comment type="caution">
    <text evidence="5">The sequence shown here is derived from an EMBL/GenBank/DDBJ whole genome shotgun (WGS) entry which is preliminary data.</text>
</comment>
<evidence type="ECO:0000256" key="4">
    <source>
        <dbReference type="ARBA" id="ARBA00022801"/>
    </source>
</evidence>
<accession>A0A8J5GQJ3</accession>
<name>A0A8J5GQJ3_ZINOF</name>
<dbReference type="Proteomes" id="UP000734854">
    <property type="component" value="Unassembled WGS sequence"/>
</dbReference>
<organism evidence="5 6">
    <name type="scientific">Zingiber officinale</name>
    <name type="common">Ginger</name>
    <name type="synonym">Amomum zingiber</name>
    <dbReference type="NCBI Taxonomy" id="94328"/>
    <lineage>
        <taxon>Eukaryota</taxon>
        <taxon>Viridiplantae</taxon>
        <taxon>Streptophyta</taxon>
        <taxon>Embryophyta</taxon>
        <taxon>Tracheophyta</taxon>
        <taxon>Spermatophyta</taxon>
        <taxon>Magnoliopsida</taxon>
        <taxon>Liliopsida</taxon>
        <taxon>Zingiberales</taxon>
        <taxon>Zingiberaceae</taxon>
        <taxon>Zingiber</taxon>
    </lineage>
</organism>
<dbReference type="Pfam" id="PF01026">
    <property type="entry name" value="TatD_DNase"/>
    <property type="match status" value="1"/>
</dbReference>
<dbReference type="FunFam" id="3.20.20.140:FF:000040">
    <property type="entry name" value="Putative tatD related deoxyribonuclease"/>
    <property type="match status" value="1"/>
</dbReference>
<evidence type="ECO:0000256" key="2">
    <source>
        <dbReference type="ARBA" id="ARBA00022722"/>
    </source>
</evidence>
<comment type="similarity">
    <text evidence="1">Belongs to the metallo-dependent hydrolases superfamily. TatD-type hydrolase family.</text>
</comment>
<evidence type="ECO:0000313" key="5">
    <source>
        <dbReference type="EMBL" id="KAG6512058.1"/>
    </source>
</evidence>
<dbReference type="AlphaFoldDB" id="A0A8J5GQJ3"/>
<dbReference type="SUPFAM" id="SSF51556">
    <property type="entry name" value="Metallo-dependent hydrolases"/>
    <property type="match status" value="1"/>
</dbReference>
<dbReference type="EMBL" id="JACMSC010000008">
    <property type="protein sequence ID" value="KAG6512058.1"/>
    <property type="molecule type" value="Genomic_DNA"/>
</dbReference>
<evidence type="ECO:0000313" key="6">
    <source>
        <dbReference type="Proteomes" id="UP000734854"/>
    </source>
</evidence>
<dbReference type="GO" id="GO:0046872">
    <property type="term" value="F:metal ion binding"/>
    <property type="evidence" value="ECO:0007669"/>
    <property type="project" value="UniProtKB-KW"/>
</dbReference>
<dbReference type="CDD" id="cd01310">
    <property type="entry name" value="TatD_DNAse"/>
    <property type="match status" value="1"/>
</dbReference>